<dbReference type="InterPro" id="IPR011033">
    <property type="entry name" value="PRC_barrel-like_sf"/>
</dbReference>
<dbReference type="InterPro" id="IPR014747">
    <property type="entry name" value="Bac_photo_RC_H_C"/>
</dbReference>
<evidence type="ECO:0000313" key="2">
    <source>
        <dbReference type="EMBL" id="QDE31263.1"/>
    </source>
</evidence>
<name>A0A4Y5YFE4_9GAMM</name>
<sequence length="261" mass="29977">MLYTLTDLQNLTVHASDGDIGQTKDFYFDDKHWVIRYLVVETGSWLLSKKILLSPISIKAFNQEHKTLTVTISREQVKNSPDIDSEKPVSRQHEVDHMEYYGYSHYWGNTGIWGREPSPNMMAPGYYSVAPKPDNLDNPEMSADVEAALSRDNDHHLRSSDAVTGYHLDAIDGELGHLQGMLIDIDTWAIRYLIINTSNWWLGHLVLIAPKWIKEVSWPTSKIYVDMTQQQVKDAPTYDSSVPFNIEHEQSLQTHYGRNDE</sequence>
<reference evidence="2 3" key="1">
    <citation type="submission" date="2019-06" db="EMBL/GenBank/DDBJ databases">
        <title>The genome of Shewanella sp. SM1901.</title>
        <authorList>
            <person name="Cha Q."/>
        </authorList>
    </citation>
    <scope>NUCLEOTIDE SEQUENCE [LARGE SCALE GENOMIC DNA]</scope>
    <source>
        <strain evidence="2 3">SM1901</strain>
    </source>
</reference>
<keyword evidence="3" id="KW-1185">Reference proteome</keyword>
<accession>A0A4Y5YFE4</accession>
<proteinExistence type="predicted"/>
<dbReference type="GO" id="GO:0019684">
    <property type="term" value="P:photosynthesis, light reaction"/>
    <property type="evidence" value="ECO:0007669"/>
    <property type="project" value="InterPro"/>
</dbReference>
<dbReference type="AlphaFoldDB" id="A0A4Y5YFE4"/>
<dbReference type="KEGG" id="spol:FH971_09910"/>
<dbReference type="GO" id="GO:0030077">
    <property type="term" value="C:plasma membrane light-harvesting complex"/>
    <property type="evidence" value="ECO:0007669"/>
    <property type="project" value="InterPro"/>
</dbReference>
<dbReference type="Pfam" id="PF05239">
    <property type="entry name" value="PRC"/>
    <property type="match status" value="1"/>
</dbReference>
<dbReference type="EMBL" id="CP041036">
    <property type="protein sequence ID" value="QDE31263.1"/>
    <property type="molecule type" value="Genomic_DNA"/>
</dbReference>
<evidence type="ECO:0000313" key="3">
    <source>
        <dbReference type="Proteomes" id="UP000319809"/>
    </source>
</evidence>
<dbReference type="Gene3D" id="3.90.50.10">
    <property type="entry name" value="Photosynthetic Reaction Center, subunit H, domain 2"/>
    <property type="match status" value="2"/>
</dbReference>
<dbReference type="SUPFAM" id="SSF50346">
    <property type="entry name" value="PRC-barrel domain"/>
    <property type="match status" value="2"/>
</dbReference>
<evidence type="ECO:0000259" key="1">
    <source>
        <dbReference type="Pfam" id="PF05239"/>
    </source>
</evidence>
<dbReference type="Proteomes" id="UP000319809">
    <property type="component" value="Chromosome"/>
</dbReference>
<protein>
    <submittedName>
        <fullName evidence="2">PRC-barrel domain containing protein</fullName>
    </submittedName>
</protein>
<gene>
    <name evidence="2" type="ORF">FH971_09910</name>
</gene>
<dbReference type="InterPro" id="IPR027275">
    <property type="entry name" value="PRC-brl_dom"/>
</dbReference>
<feature type="domain" description="PRC-barrel" evidence="1">
    <location>
        <begin position="3"/>
        <end position="76"/>
    </location>
</feature>
<organism evidence="2 3">
    <name type="scientific">Shewanella polaris</name>
    <dbReference type="NCBI Taxonomy" id="2588449"/>
    <lineage>
        <taxon>Bacteria</taxon>
        <taxon>Pseudomonadati</taxon>
        <taxon>Pseudomonadota</taxon>
        <taxon>Gammaproteobacteria</taxon>
        <taxon>Alteromonadales</taxon>
        <taxon>Shewanellaceae</taxon>
        <taxon>Shewanella</taxon>
    </lineage>
</organism>
<dbReference type="RefSeq" id="WP_140234185.1">
    <property type="nucleotide sequence ID" value="NZ_CP041036.1"/>
</dbReference>